<comment type="caution">
    <text evidence="5">The sequence shown here is derived from an EMBL/GenBank/DDBJ whole genome shotgun (WGS) entry which is preliminary data.</text>
</comment>
<evidence type="ECO:0000259" key="4">
    <source>
        <dbReference type="Pfam" id="PF01764"/>
    </source>
</evidence>
<feature type="region of interest" description="Disordered" evidence="2">
    <location>
        <begin position="636"/>
        <end position="659"/>
    </location>
</feature>
<dbReference type="Pfam" id="PF01764">
    <property type="entry name" value="Lipase_3"/>
    <property type="match status" value="1"/>
</dbReference>
<dbReference type="SUPFAM" id="SSF53474">
    <property type="entry name" value="alpha/beta-Hydrolases"/>
    <property type="match status" value="1"/>
</dbReference>
<dbReference type="SUPFAM" id="SSF49562">
    <property type="entry name" value="C2 domain (Calcium/lipid-binding domain, CaLB)"/>
    <property type="match status" value="1"/>
</dbReference>
<feature type="domain" description="Fungal lipase-type" evidence="4">
    <location>
        <begin position="747"/>
        <end position="898"/>
    </location>
</feature>
<dbReference type="InterPro" id="IPR029058">
    <property type="entry name" value="AB_hydrolase_fold"/>
</dbReference>
<name>A0AAV6IQY9_9ERIC</name>
<evidence type="ECO:0008006" key="7">
    <source>
        <dbReference type="Google" id="ProtNLM"/>
    </source>
</evidence>
<keyword evidence="1" id="KW-0378">Hydrolase</keyword>
<dbReference type="AlphaFoldDB" id="A0AAV6IQY9"/>
<feature type="domain" description="C2" evidence="3">
    <location>
        <begin position="109"/>
        <end position="147"/>
    </location>
</feature>
<dbReference type="Pfam" id="PF00168">
    <property type="entry name" value="C2"/>
    <property type="match status" value="1"/>
</dbReference>
<dbReference type="Gene3D" id="2.60.40.150">
    <property type="entry name" value="C2 domain"/>
    <property type="match status" value="1"/>
</dbReference>
<evidence type="ECO:0000313" key="6">
    <source>
        <dbReference type="Proteomes" id="UP000823749"/>
    </source>
</evidence>
<protein>
    <recommendedName>
        <fullName evidence="7">Fungal lipase-like domain-containing protein</fullName>
    </recommendedName>
</protein>
<dbReference type="Gene3D" id="3.40.50.1820">
    <property type="entry name" value="alpha/beta hydrolase"/>
    <property type="match status" value="1"/>
</dbReference>
<dbReference type="InterPro" id="IPR002921">
    <property type="entry name" value="Fungal_lipase-type"/>
</dbReference>
<dbReference type="PANTHER" id="PTHR47759:SF2">
    <property type="entry name" value="TRIGLYCERIDE LIPASE"/>
    <property type="match status" value="1"/>
</dbReference>
<dbReference type="EMBL" id="JACTNZ010000009">
    <property type="protein sequence ID" value="KAG5531113.1"/>
    <property type="molecule type" value="Genomic_DNA"/>
</dbReference>
<gene>
    <name evidence="5" type="ORF">RHGRI_025907</name>
</gene>
<dbReference type="GO" id="GO:0016787">
    <property type="term" value="F:hydrolase activity"/>
    <property type="evidence" value="ECO:0007669"/>
    <property type="project" value="UniProtKB-KW"/>
</dbReference>
<dbReference type="PANTHER" id="PTHR47759">
    <property type="entry name" value="OS04G0509100 PROTEIN"/>
    <property type="match status" value="1"/>
</dbReference>
<evidence type="ECO:0000256" key="1">
    <source>
        <dbReference type="ARBA" id="ARBA00022801"/>
    </source>
</evidence>
<keyword evidence="6" id="KW-1185">Reference proteome</keyword>
<accession>A0AAV6IQY9</accession>
<sequence length="1012" mass="113743">MAALQTHQNYTQFCNYCSPTPKLPCRQNPSSVPYPRNSSFTEKVRVWSSRTRRGRDGLCPICCRSKTNAEAENVSLQIQEEKSETERPLFDINLAVILAGSFLREIYDGQLFISLKKGLNLPAMDPWGTSDPYVVLQLDSQVVKSKLIYVGHTTNIDKAIECEHAFLIIGYGKDDYTDFLCVQNNWDPEVRGQNGIGIGKVTRDLFYRFIPSEVDGPDIEIDAKFGSKKPNTTSGLPFGVLMYRLLAQARVPEHRDEDIVPSLDISLYTDSRIDTLSTAHAAKTKMRMMQNLMMRLTSLLPRRNFSMSMALLRLLLVLPRPRLLVAVVMNLSMAFKDSWIMLILVAAWDANLVTPHKRMGNGSINLECLCDGTLHEVLVELEGMGGGGKILLEVRYKSFDQIDEEKKWWRIPIITEFLRRNGFESALKMVVGSETVQARQFVQFAFGKVKSLNDAYFQKDSQMEVVFSDTEDNEKLSNPVIELDMPRQEEDKPECSIIEGSCDEDSNPLECNTYNGDSSESDKKFWKNFSDLISQNVVQKLGLPLPDKLKWDGLDLLNGIGLQARRTAEAGYVESGLATSEGHDVVNNDETTGKSTVSNIQSSLPDIKKVTKDLLRQTDSILGALMVVNAAVSSQLNKEGKSETKEDASADMDSEKFESLPNGLELDERKAEEMRELFTTAESAMEAWAMLASSLGHPSFIKSEFEKICFLDNPSTDTQVRTMLYRVLSNRKLQVAIWRDSERKRLVVAFRGTEQVRWKDLRTDLMLVPAGLNPERIGGDFKQEVQVHSGFLSAYDSVRTRILSLIKLAVAYIDDGVKPLNKWHIYVTGHSLGGALATLLALELSSSQLAKEGAVSVSMYNFGSPRVGNKKFAEVYNEKVKDSWRVVNHRDIIPTVPRLMGYCHVAQPVYLAPGDLKIAMENIELLEDGYRGDVLGESTPDALVSEFMKGEKELIEKILNTEINIFLAIRDGSALMQHMEDFYYISLLEHVRTNYQTVARSQADEKGSMSIP</sequence>
<evidence type="ECO:0000259" key="3">
    <source>
        <dbReference type="Pfam" id="PF00168"/>
    </source>
</evidence>
<evidence type="ECO:0000313" key="5">
    <source>
        <dbReference type="EMBL" id="KAG5531113.1"/>
    </source>
</evidence>
<dbReference type="CDD" id="cd00519">
    <property type="entry name" value="Lipase_3"/>
    <property type="match status" value="1"/>
</dbReference>
<feature type="compositionally biased region" description="Basic and acidic residues" evidence="2">
    <location>
        <begin position="638"/>
        <end position="658"/>
    </location>
</feature>
<organism evidence="5 6">
    <name type="scientific">Rhododendron griersonianum</name>
    <dbReference type="NCBI Taxonomy" id="479676"/>
    <lineage>
        <taxon>Eukaryota</taxon>
        <taxon>Viridiplantae</taxon>
        <taxon>Streptophyta</taxon>
        <taxon>Embryophyta</taxon>
        <taxon>Tracheophyta</taxon>
        <taxon>Spermatophyta</taxon>
        <taxon>Magnoliopsida</taxon>
        <taxon>eudicotyledons</taxon>
        <taxon>Gunneridae</taxon>
        <taxon>Pentapetalae</taxon>
        <taxon>asterids</taxon>
        <taxon>Ericales</taxon>
        <taxon>Ericaceae</taxon>
        <taxon>Ericoideae</taxon>
        <taxon>Rhodoreae</taxon>
        <taxon>Rhododendron</taxon>
    </lineage>
</organism>
<dbReference type="Proteomes" id="UP000823749">
    <property type="component" value="Chromosome 9"/>
</dbReference>
<proteinExistence type="predicted"/>
<dbReference type="GO" id="GO:0006629">
    <property type="term" value="P:lipid metabolic process"/>
    <property type="evidence" value="ECO:0007669"/>
    <property type="project" value="InterPro"/>
</dbReference>
<dbReference type="InterPro" id="IPR035892">
    <property type="entry name" value="C2_domain_sf"/>
</dbReference>
<evidence type="ECO:0000256" key="2">
    <source>
        <dbReference type="SAM" id="MobiDB-lite"/>
    </source>
</evidence>
<reference evidence="5" key="1">
    <citation type="submission" date="2020-08" db="EMBL/GenBank/DDBJ databases">
        <title>Plant Genome Project.</title>
        <authorList>
            <person name="Zhang R.-G."/>
        </authorList>
    </citation>
    <scope>NUCLEOTIDE SEQUENCE</scope>
    <source>
        <strain evidence="5">WSP0</strain>
        <tissue evidence="5">Leaf</tissue>
    </source>
</reference>
<dbReference type="InterPro" id="IPR000008">
    <property type="entry name" value="C2_dom"/>
</dbReference>